<evidence type="ECO:0008006" key="4">
    <source>
        <dbReference type="Google" id="ProtNLM"/>
    </source>
</evidence>
<keyword evidence="1" id="KW-1133">Transmembrane helix</keyword>
<name>A0ABP1S3W1_9HEXA</name>
<accession>A0ABP1S3W1</accession>
<evidence type="ECO:0000313" key="3">
    <source>
        <dbReference type="Proteomes" id="UP001642540"/>
    </source>
</evidence>
<proteinExistence type="predicted"/>
<protein>
    <recommendedName>
        <fullName evidence="4">Odorant receptor</fullName>
    </recommendedName>
</protein>
<organism evidence="2 3">
    <name type="scientific">Orchesella dallaii</name>
    <dbReference type="NCBI Taxonomy" id="48710"/>
    <lineage>
        <taxon>Eukaryota</taxon>
        <taxon>Metazoa</taxon>
        <taxon>Ecdysozoa</taxon>
        <taxon>Arthropoda</taxon>
        <taxon>Hexapoda</taxon>
        <taxon>Collembola</taxon>
        <taxon>Entomobryomorpha</taxon>
        <taxon>Entomobryoidea</taxon>
        <taxon>Orchesellidae</taxon>
        <taxon>Orchesellinae</taxon>
        <taxon>Orchesella</taxon>
    </lineage>
</organism>
<dbReference type="Proteomes" id="UP001642540">
    <property type="component" value="Unassembled WGS sequence"/>
</dbReference>
<feature type="transmembrane region" description="Helical" evidence="1">
    <location>
        <begin position="43"/>
        <end position="63"/>
    </location>
</feature>
<keyword evidence="1" id="KW-0472">Membrane</keyword>
<keyword evidence="3" id="KW-1185">Reference proteome</keyword>
<evidence type="ECO:0000313" key="2">
    <source>
        <dbReference type="EMBL" id="CAL8143371.1"/>
    </source>
</evidence>
<gene>
    <name evidence="2" type="ORF">ODALV1_LOCUS29506</name>
</gene>
<reference evidence="2 3" key="1">
    <citation type="submission" date="2024-08" db="EMBL/GenBank/DDBJ databases">
        <authorList>
            <person name="Cucini C."/>
            <person name="Frati F."/>
        </authorList>
    </citation>
    <scope>NUCLEOTIDE SEQUENCE [LARGE SCALE GENOMIC DNA]</scope>
</reference>
<keyword evidence="1" id="KW-0812">Transmembrane</keyword>
<comment type="caution">
    <text evidence="2">The sequence shown here is derived from an EMBL/GenBank/DDBJ whole genome shotgun (WGS) entry which is preliminary data.</text>
</comment>
<dbReference type="EMBL" id="CAXLJM020000156">
    <property type="protein sequence ID" value="CAL8143371.1"/>
    <property type="molecule type" value="Genomic_DNA"/>
</dbReference>
<sequence>MLSEKILNSYQKAFSLASTIPGFPIEYDEKSGKLGCNNNKKTLIFTSVYQATLAALLFVSAFFTQTNETIITKIVEVFWSVGLMFGVHSNWTSVNQCQEIVKLFNNFVVVESQRRHEGVVFHEDQNFRNIISSCKWVLKILPVASVLWSIGTMLMPCQPFNMLYIVTPSPLCSLAWSDWGTIWKIGGRMLLGLATHFTVYSTCIPATLLTTQITFGAMCIRSEIMVFGNEMERLEKEERGINLRQPKQQIWHYQIRSQVTAYFSENISNHFVC</sequence>
<evidence type="ECO:0000256" key="1">
    <source>
        <dbReference type="SAM" id="Phobius"/>
    </source>
</evidence>